<dbReference type="InterPro" id="IPR051798">
    <property type="entry name" value="Class-II_PLP-Dep_Aminotrans"/>
</dbReference>
<comment type="similarity">
    <text evidence="5">Belongs to the class-II pyridoxal-phosphate-dependent aminotransferase family. MalY/PatB cystathionine beta-lyase subfamily.</text>
</comment>
<organism evidence="7 8">
    <name type="scientific">Carnobacterium maltaromaticum</name>
    <name type="common">Carnobacterium piscicola</name>
    <dbReference type="NCBI Taxonomy" id="2751"/>
    <lineage>
        <taxon>Bacteria</taxon>
        <taxon>Bacillati</taxon>
        <taxon>Bacillota</taxon>
        <taxon>Bacilli</taxon>
        <taxon>Lactobacillales</taxon>
        <taxon>Carnobacteriaceae</taxon>
        <taxon>Carnobacterium</taxon>
    </lineage>
</organism>
<dbReference type="GO" id="GO:0030170">
    <property type="term" value="F:pyridoxal phosphate binding"/>
    <property type="evidence" value="ECO:0007669"/>
    <property type="project" value="InterPro"/>
</dbReference>
<dbReference type="InterPro" id="IPR015421">
    <property type="entry name" value="PyrdxlP-dep_Trfase_major"/>
</dbReference>
<dbReference type="Pfam" id="PF00155">
    <property type="entry name" value="Aminotran_1_2"/>
    <property type="match status" value="1"/>
</dbReference>
<evidence type="ECO:0000259" key="6">
    <source>
        <dbReference type="Pfam" id="PF00155"/>
    </source>
</evidence>
<evidence type="ECO:0000256" key="5">
    <source>
        <dbReference type="ARBA" id="ARBA00037974"/>
    </source>
</evidence>
<protein>
    <recommendedName>
        <fullName evidence="2">cysteine-S-conjugate beta-lyase</fullName>
        <ecNumber evidence="2">4.4.1.13</ecNumber>
    </recommendedName>
</protein>
<evidence type="ECO:0000256" key="3">
    <source>
        <dbReference type="ARBA" id="ARBA00022898"/>
    </source>
</evidence>
<evidence type="ECO:0000256" key="4">
    <source>
        <dbReference type="ARBA" id="ARBA00023239"/>
    </source>
</evidence>
<comment type="caution">
    <text evidence="7">The sequence shown here is derived from an EMBL/GenBank/DDBJ whole genome shotgun (WGS) entry which is preliminary data.</text>
</comment>
<dbReference type="InterPro" id="IPR015424">
    <property type="entry name" value="PyrdxlP-dep_Trfase"/>
</dbReference>
<dbReference type="PANTHER" id="PTHR43525">
    <property type="entry name" value="PROTEIN MALY"/>
    <property type="match status" value="1"/>
</dbReference>
<keyword evidence="3" id="KW-0663">Pyridoxal phosphate</keyword>
<dbReference type="SUPFAM" id="SSF53383">
    <property type="entry name" value="PLP-dependent transferases"/>
    <property type="match status" value="1"/>
</dbReference>
<dbReference type="EC" id="4.4.1.13" evidence="2"/>
<dbReference type="InterPro" id="IPR015422">
    <property type="entry name" value="PyrdxlP-dep_Trfase_small"/>
</dbReference>
<proteinExistence type="inferred from homology"/>
<dbReference type="RefSeq" id="WP_322808514.1">
    <property type="nucleotide sequence ID" value="NZ_JAVBVO010000002.1"/>
</dbReference>
<dbReference type="Gene3D" id="3.90.1150.10">
    <property type="entry name" value="Aspartate Aminotransferase, domain 1"/>
    <property type="match status" value="1"/>
</dbReference>
<dbReference type="NCBIfam" id="TIGR04350">
    <property type="entry name" value="C_S_lyase_PatB"/>
    <property type="match status" value="1"/>
</dbReference>
<dbReference type="EMBL" id="JAVBVO010000002">
    <property type="protein sequence ID" value="MDZ5757745.1"/>
    <property type="molecule type" value="Genomic_DNA"/>
</dbReference>
<dbReference type="InterPro" id="IPR027619">
    <property type="entry name" value="C-S_lyase_PatB-like"/>
</dbReference>
<evidence type="ECO:0000256" key="2">
    <source>
        <dbReference type="ARBA" id="ARBA00012224"/>
    </source>
</evidence>
<feature type="domain" description="Aminotransferase class I/classII large" evidence="6">
    <location>
        <begin position="31"/>
        <end position="385"/>
    </location>
</feature>
<dbReference type="AlphaFoldDB" id="A0AAW9JMD7"/>
<sequence>MKQTNFDQVTDRTGTYCTQWDYIEDRFGEKNLLPFSVSDTDFKVPTAIIDTLKKRMDHEIFGYTRWNHLSFKGAIQQWYQNRFQSTIETDWVLYSPSVIYSVAKLIELKSERGDYIVMQTPAYDAFFKTITDNRRIIHENPLLFNDGHYTIDFIDLEKRLSHPKTKIFLLCSPHNPTGRVWTKVELLKIIALCQKYDVFMISDDIHMDIVRADFTYLPLTSCTTDLKNIAICSSASKTFNTPGLICSYLLIPDDKLREEFLVTLKNRDGLSSTSIFGMLSTISAYHECAPWVDELNLYVTNNLVLLQEFLTTELPEIQLVKPEATYLAWLDVSRLPYTSKQLQDALIHYGKVAIMPGNTYGTAGENFIRMNVGCPREKLIDGLQRLKLAVNQLKSQEEFTC</sequence>
<comment type="cofactor">
    <cofactor evidence="1">
        <name>pyridoxal 5'-phosphate</name>
        <dbReference type="ChEBI" id="CHEBI:597326"/>
    </cofactor>
</comment>
<reference evidence="7" key="1">
    <citation type="submission" date="2023-08" db="EMBL/GenBank/DDBJ databases">
        <title>Genomic characterization of piscicolin 126 produced by Carnobacterium maltaromaticum CM22 strain isolated from salmon (Salmo salar).</title>
        <authorList>
            <person name="Gonzalez-Gragera E."/>
            <person name="Garcia-Lopez J.D."/>
            <person name="Teso-Perez C."/>
            <person name="Gimenez-Hernandez I."/>
            <person name="Peralta-Sanchez J.M."/>
            <person name="Valdivia E."/>
            <person name="Montalban-Lopez M."/>
            <person name="Martin-Platero A.M."/>
            <person name="Banos A."/>
            <person name="Martinez-Bueno M."/>
        </authorList>
    </citation>
    <scope>NUCLEOTIDE SEQUENCE</scope>
    <source>
        <strain evidence="7">CM22</strain>
    </source>
</reference>
<evidence type="ECO:0000313" key="8">
    <source>
        <dbReference type="Proteomes" id="UP001290462"/>
    </source>
</evidence>
<accession>A0AAW9JMD7</accession>
<evidence type="ECO:0000313" key="7">
    <source>
        <dbReference type="EMBL" id="MDZ5757745.1"/>
    </source>
</evidence>
<gene>
    <name evidence="7" type="ORF">RAK27_03655</name>
</gene>
<keyword evidence="4 7" id="KW-0456">Lyase</keyword>
<dbReference type="Proteomes" id="UP001290462">
    <property type="component" value="Unassembled WGS sequence"/>
</dbReference>
<name>A0AAW9JMD7_CARML</name>
<dbReference type="PANTHER" id="PTHR43525:SF1">
    <property type="entry name" value="PROTEIN MALY"/>
    <property type="match status" value="1"/>
</dbReference>
<dbReference type="InterPro" id="IPR004839">
    <property type="entry name" value="Aminotransferase_I/II_large"/>
</dbReference>
<dbReference type="CDD" id="cd00609">
    <property type="entry name" value="AAT_like"/>
    <property type="match status" value="1"/>
</dbReference>
<evidence type="ECO:0000256" key="1">
    <source>
        <dbReference type="ARBA" id="ARBA00001933"/>
    </source>
</evidence>
<dbReference type="GO" id="GO:0047804">
    <property type="term" value="F:cysteine-S-conjugate beta-lyase activity"/>
    <property type="evidence" value="ECO:0007669"/>
    <property type="project" value="UniProtKB-EC"/>
</dbReference>
<dbReference type="Gene3D" id="3.40.640.10">
    <property type="entry name" value="Type I PLP-dependent aspartate aminotransferase-like (Major domain)"/>
    <property type="match status" value="1"/>
</dbReference>